<dbReference type="InterPro" id="IPR000308">
    <property type="entry name" value="14-3-3"/>
</dbReference>
<dbReference type="PRINTS" id="PR00305">
    <property type="entry name" value="1433ZETA"/>
</dbReference>
<dbReference type="OMA" id="IEICEQN"/>
<comment type="caution">
    <text evidence="3">The sequence shown here is derived from an EMBL/GenBank/DDBJ whole genome shotgun (WGS) entry which is preliminary data.</text>
</comment>
<organism evidence="3 4">
    <name type="scientific">Thelohanellus kitauei</name>
    <name type="common">Myxosporean</name>
    <dbReference type="NCBI Taxonomy" id="669202"/>
    <lineage>
        <taxon>Eukaryota</taxon>
        <taxon>Metazoa</taxon>
        <taxon>Cnidaria</taxon>
        <taxon>Myxozoa</taxon>
        <taxon>Myxosporea</taxon>
        <taxon>Bivalvulida</taxon>
        <taxon>Platysporina</taxon>
        <taxon>Myxobolidae</taxon>
        <taxon>Thelohanellus</taxon>
    </lineage>
</organism>
<evidence type="ECO:0000313" key="4">
    <source>
        <dbReference type="Proteomes" id="UP000031668"/>
    </source>
</evidence>
<gene>
    <name evidence="3" type="ORF">RF11_14856</name>
</gene>
<dbReference type="AlphaFoldDB" id="A0A0C2JME0"/>
<dbReference type="Pfam" id="PF00244">
    <property type="entry name" value="14-3-3"/>
    <property type="match status" value="1"/>
</dbReference>
<dbReference type="OrthoDB" id="10260625at2759"/>
<name>A0A0C2JME0_THEKT</name>
<dbReference type="EMBL" id="JWZT01002036">
    <property type="protein sequence ID" value="KII70538.1"/>
    <property type="molecule type" value="Genomic_DNA"/>
</dbReference>
<dbReference type="Proteomes" id="UP000031668">
    <property type="component" value="Unassembled WGS sequence"/>
</dbReference>
<dbReference type="PANTHER" id="PTHR18860">
    <property type="entry name" value="14-3-3 PROTEIN"/>
    <property type="match status" value="1"/>
</dbReference>
<evidence type="ECO:0000259" key="2">
    <source>
        <dbReference type="SMART" id="SM00101"/>
    </source>
</evidence>
<dbReference type="InterPro" id="IPR023410">
    <property type="entry name" value="14-3-3_domain"/>
</dbReference>
<dbReference type="Gene3D" id="1.20.190.20">
    <property type="entry name" value="14-3-3 domain"/>
    <property type="match status" value="1"/>
</dbReference>
<dbReference type="InterPro" id="IPR036815">
    <property type="entry name" value="14-3-3_dom_sf"/>
</dbReference>
<feature type="domain" description="14-3-3" evidence="2">
    <location>
        <begin position="8"/>
        <end position="196"/>
    </location>
</feature>
<proteinExistence type="inferred from homology"/>
<evidence type="ECO:0000256" key="1">
    <source>
        <dbReference type="ARBA" id="ARBA00006141"/>
    </source>
</evidence>
<reference evidence="3 4" key="1">
    <citation type="journal article" date="2014" name="Genome Biol. Evol.">
        <title>The genome of the myxosporean Thelohanellus kitauei shows adaptations to nutrient acquisition within its fish host.</title>
        <authorList>
            <person name="Yang Y."/>
            <person name="Xiong J."/>
            <person name="Zhou Z."/>
            <person name="Huo F."/>
            <person name="Miao W."/>
            <person name="Ran C."/>
            <person name="Liu Y."/>
            <person name="Zhang J."/>
            <person name="Feng J."/>
            <person name="Wang M."/>
            <person name="Wang M."/>
            <person name="Wang L."/>
            <person name="Yao B."/>
        </authorList>
    </citation>
    <scope>NUCLEOTIDE SEQUENCE [LARGE SCALE GENOMIC DNA]</scope>
    <source>
        <strain evidence="3">Wuqing</strain>
    </source>
</reference>
<keyword evidence="4" id="KW-1185">Reference proteome</keyword>
<evidence type="ECO:0000313" key="3">
    <source>
        <dbReference type="EMBL" id="KII70538.1"/>
    </source>
</evidence>
<comment type="similarity">
    <text evidence="1">Belongs to the 14-3-3 family.</text>
</comment>
<accession>A0A0C2JME0</accession>
<protein>
    <submittedName>
        <fullName evidence="3">14-3-3-like protein 2</fullName>
    </submittedName>
</protein>
<dbReference type="CDD" id="cd08774">
    <property type="entry name" value="14-3-3"/>
    <property type="match status" value="1"/>
</dbReference>
<sequence length="196" mass="22931">MAEDNERREYLLYYIDLCESVNLIDEMGEAMMERAKMPIEFSEKERNYFSICSKNTVGRLRTSHRHLKSSTEVTADNRIKSDVVSELTEKVVNKIVKACKLVEDTLENVIYPYSQLAENKIFCHKLIADYQRYRCEVSEPKERQILMESSKKHYQTAEEMAKDLSPVDLSKLGIALNFSVFCYEIENEHKKAYDMA</sequence>
<dbReference type="SUPFAM" id="SSF48445">
    <property type="entry name" value="14-3-3 protein"/>
    <property type="match status" value="1"/>
</dbReference>
<dbReference type="SMART" id="SM00101">
    <property type="entry name" value="14_3_3"/>
    <property type="match status" value="1"/>
</dbReference>